<proteinExistence type="predicted"/>
<evidence type="ECO:0000313" key="2">
    <source>
        <dbReference type="Proteomes" id="UP001271780"/>
    </source>
</evidence>
<evidence type="ECO:0000313" key="1">
    <source>
        <dbReference type="EMBL" id="MDX8476094.1"/>
    </source>
</evidence>
<dbReference type="EMBL" id="JAVIIZ010000027">
    <property type="protein sequence ID" value="MDX8476094.1"/>
    <property type="molecule type" value="Genomic_DNA"/>
</dbReference>
<sequence>MCKQMAGGELDVDRAVATFARIEVNDLPEVERPAVDCPNPAGRIVVAFANGGRLRIDGSKFFFHIGLIGLAKARHPCRHTSRLFPR</sequence>
<organism evidence="1 2">
    <name type="scientific">Mesorhizobium dulcispinae</name>
    <dbReference type="NCBI Taxonomy" id="3072316"/>
    <lineage>
        <taxon>Bacteria</taxon>
        <taxon>Pseudomonadati</taxon>
        <taxon>Pseudomonadota</taxon>
        <taxon>Alphaproteobacteria</taxon>
        <taxon>Hyphomicrobiales</taxon>
        <taxon>Phyllobacteriaceae</taxon>
        <taxon>Mesorhizobium</taxon>
    </lineage>
</organism>
<gene>
    <name evidence="1" type="ORF">RFM27_28855</name>
</gene>
<reference evidence="1 2" key="1">
    <citation type="submission" date="2023-08" db="EMBL/GenBank/DDBJ databases">
        <title>Implementing the SeqCode for naming new Mesorhizobium species isolated from Vachellia karroo root nodules.</title>
        <authorList>
            <person name="Van Lill M."/>
        </authorList>
    </citation>
    <scope>NUCLEOTIDE SEQUENCE [LARGE SCALE GENOMIC DNA]</scope>
    <source>
        <strain evidence="1 2">VK23A</strain>
    </source>
</reference>
<name>A0ABU4XRA6_9HYPH</name>
<comment type="caution">
    <text evidence="1">The sequence shown here is derived from an EMBL/GenBank/DDBJ whole genome shotgun (WGS) entry which is preliminary data.</text>
</comment>
<dbReference type="RefSeq" id="WP_320318767.1">
    <property type="nucleotide sequence ID" value="NZ_JAVIIX010000026.1"/>
</dbReference>
<accession>A0ABU4XRA6</accession>
<dbReference type="Proteomes" id="UP001271780">
    <property type="component" value="Unassembled WGS sequence"/>
</dbReference>
<protein>
    <submittedName>
        <fullName evidence="1">Uncharacterized protein</fullName>
    </submittedName>
</protein>
<keyword evidence="2" id="KW-1185">Reference proteome</keyword>